<evidence type="ECO:0000256" key="1">
    <source>
        <dbReference type="SAM" id="SignalP"/>
    </source>
</evidence>
<dbReference type="RefSeq" id="WP_027952296.1">
    <property type="nucleotide sequence ID" value="NZ_JADU01000016.1"/>
</dbReference>
<keyword evidence="3" id="KW-1185">Reference proteome</keyword>
<keyword evidence="1" id="KW-0732">Signal</keyword>
<feature type="chain" id="PRO_5046987835" evidence="1">
    <location>
        <begin position="23"/>
        <end position="442"/>
    </location>
</feature>
<dbReference type="PROSITE" id="PS51257">
    <property type="entry name" value="PROKAR_LIPOPROTEIN"/>
    <property type="match status" value="1"/>
</dbReference>
<dbReference type="InterPro" id="IPR032276">
    <property type="entry name" value="DUF4836"/>
</dbReference>
<dbReference type="Pfam" id="PF16120">
    <property type="entry name" value="DUF4836"/>
    <property type="match status" value="1"/>
</dbReference>
<dbReference type="Proteomes" id="UP001589688">
    <property type="component" value="Unassembled WGS sequence"/>
</dbReference>
<comment type="caution">
    <text evidence="2">The sequence shown here is derived from an EMBL/GenBank/DDBJ whole genome shotgun (WGS) entry which is preliminary data.</text>
</comment>
<protein>
    <submittedName>
        <fullName evidence="2">DUF4836 family protein</fullName>
    </submittedName>
</protein>
<gene>
    <name evidence="2" type="ORF">ACFFK8_07300</name>
</gene>
<name>A0ABV5ZMX6_9BACT</name>
<dbReference type="EMBL" id="JBHLZF010000002">
    <property type="protein sequence ID" value="MFB9897606.1"/>
    <property type="molecule type" value="Genomic_DNA"/>
</dbReference>
<organism evidence="2 3">
    <name type="scientific">Hallella seregens ATCC 51272</name>
    <dbReference type="NCBI Taxonomy" id="1336250"/>
    <lineage>
        <taxon>Bacteria</taxon>
        <taxon>Pseudomonadati</taxon>
        <taxon>Bacteroidota</taxon>
        <taxon>Bacteroidia</taxon>
        <taxon>Bacteroidales</taxon>
        <taxon>Prevotellaceae</taxon>
        <taxon>Hallella</taxon>
    </lineage>
</organism>
<sequence length="442" mass="48585">MKKIAYLVVTILAAMFSSCSDSDYLDAIPSESTLLISMNTAKLSGAGSQTLLKTLLHISNLDHTGIDLSANLFFFEDAQGNLGLCAKMEDPDKLGGLLKKAGLDIVIKRDCQFAALPNQWIIGYTDKAALLMGPVLAEAREEMMGQMAKYLKADEENGIRHTPIYNKVDSINAPMAMVCEARALPEQFVAPFTLGAPKDADPSQVLIAATLEVKDGCLWMSGETFSFNKRINEALQKATKTYRPIEGKYIGTMSDKDAVGMFLNVDGRQFIELMRRNRGLKTMLSGINSAIDMDNIIKSIDGDMTIITPSLGSDSFQLMMAAQLKHADWLADVDYWKQSVPQGGFIGDWGRDCYYYHGDKTNYYFGVTDDRQYMSGGSKEAALQSIRTAAVPMAQTLQNKIKGQKLVMVINLTAMQGSKAQAVTSLLKPMFGQLNTIVYTLK</sequence>
<accession>A0ABV5ZMX6</accession>
<feature type="signal peptide" evidence="1">
    <location>
        <begin position="1"/>
        <end position="22"/>
    </location>
</feature>
<proteinExistence type="predicted"/>
<reference evidence="2 3" key="1">
    <citation type="submission" date="2024-09" db="EMBL/GenBank/DDBJ databases">
        <authorList>
            <person name="Sun Q."/>
            <person name="Mori K."/>
        </authorList>
    </citation>
    <scope>NUCLEOTIDE SEQUENCE [LARGE SCALE GENOMIC DNA]</scope>
    <source>
        <strain evidence="2 3">ATCC 51272</strain>
    </source>
</reference>
<evidence type="ECO:0000313" key="3">
    <source>
        <dbReference type="Proteomes" id="UP001589688"/>
    </source>
</evidence>
<evidence type="ECO:0000313" key="2">
    <source>
        <dbReference type="EMBL" id="MFB9897606.1"/>
    </source>
</evidence>